<organism evidence="5 6">
    <name type="scientific">Tetragenococcus koreensis</name>
    <dbReference type="NCBI Taxonomy" id="290335"/>
    <lineage>
        <taxon>Bacteria</taxon>
        <taxon>Bacillati</taxon>
        <taxon>Bacillota</taxon>
        <taxon>Bacilli</taxon>
        <taxon>Lactobacillales</taxon>
        <taxon>Enterococcaceae</taxon>
        <taxon>Tetragenococcus</taxon>
    </lineage>
</organism>
<keyword evidence="1 5" id="KW-0489">Methyltransferase</keyword>
<dbReference type="EMBL" id="BKBO01000001">
    <property type="protein sequence ID" value="GEQ48200.1"/>
    <property type="molecule type" value="Genomic_DNA"/>
</dbReference>
<sequence length="243" mass="28616">MRAFETFALIYDQVMDDQLYEDWLAFTLRHLKGEKDLLELACGTGELAIQFAQKGYNVTALDQSEEMLTMASQHAQSEQADVQFVQGDMLDLSDIGNYEVVTCYSDSICYLANEEEVQATFNEVYQILKEDGIFFFDVHSIYQMETVFPDYNYHYQAEDFAFLWESYPGEVPHSIEHFLTFFIKNEDDTFMREDELHLERTYSLETYQLLLKLAGFKQVELYADFKDSQPTETSQRWFFVCHK</sequence>
<evidence type="ECO:0000313" key="4">
    <source>
        <dbReference type="EMBL" id="GEQ48200.1"/>
    </source>
</evidence>
<dbReference type="Proteomes" id="UP000886607">
    <property type="component" value="Unassembled WGS sequence"/>
</dbReference>
<dbReference type="Proteomes" id="UP000886597">
    <property type="component" value="Unassembled WGS sequence"/>
</dbReference>
<dbReference type="AlphaFoldDB" id="A0AAN4RL51"/>
<protein>
    <submittedName>
        <fullName evidence="5">SAM-dependent methyltransferase</fullName>
    </submittedName>
</protein>
<dbReference type="InterPro" id="IPR029063">
    <property type="entry name" value="SAM-dependent_MTases_sf"/>
</dbReference>
<comment type="caution">
    <text evidence="5">The sequence shown here is derived from an EMBL/GenBank/DDBJ whole genome shotgun (WGS) entry which is preliminary data.</text>
</comment>
<accession>A0AAN4RL51</accession>
<dbReference type="Pfam" id="PF13649">
    <property type="entry name" value="Methyltransf_25"/>
    <property type="match status" value="1"/>
</dbReference>
<keyword evidence="2" id="KW-0808">Transferase</keyword>
<evidence type="ECO:0000313" key="5">
    <source>
        <dbReference type="EMBL" id="GEQ53208.1"/>
    </source>
</evidence>
<evidence type="ECO:0000313" key="6">
    <source>
        <dbReference type="Proteomes" id="UP000886597"/>
    </source>
</evidence>
<dbReference type="Gene3D" id="3.40.50.150">
    <property type="entry name" value="Vaccinia Virus protein VP39"/>
    <property type="match status" value="1"/>
</dbReference>
<proteinExistence type="predicted"/>
<evidence type="ECO:0000256" key="2">
    <source>
        <dbReference type="ARBA" id="ARBA00022679"/>
    </source>
</evidence>
<gene>
    <name evidence="5" type="primary">smtA_1</name>
    <name evidence="4" type="ORF">TK11N_00520</name>
    <name evidence="5" type="ORF">TK2N_00520</name>
</gene>
<keyword evidence="7" id="KW-1185">Reference proteome</keyword>
<evidence type="ECO:0000259" key="3">
    <source>
        <dbReference type="Pfam" id="PF13649"/>
    </source>
</evidence>
<dbReference type="PANTHER" id="PTHR43861">
    <property type="entry name" value="TRANS-ACONITATE 2-METHYLTRANSFERASE-RELATED"/>
    <property type="match status" value="1"/>
</dbReference>
<dbReference type="RefSeq" id="WP_124005411.1">
    <property type="nucleotide sequence ID" value="NZ_BJYN01000028.1"/>
</dbReference>
<dbReference type="GeneID" id="69984811"/>
<dbReference type="GO" id="GO:0008168">
    <property type="term" value="F:methyltransferase activity"/>
    <property type="evidence" value="ECO:0007669"/>
    <property type="project" value="UniProtKB-KW"/>
</dbReference>
<dbReference type="PANTHER" id="PTHR43861:SF1">
    <property type="entry name" value="TRANS-ACONITATE 2-METHYLTRANSFERASE"/>
    <property type="match status" value="1"/>
</dbReference>
<dbReference type="EMBL" id="BKBQ01000001">
    <property type="protein sequence ID" value="GEQ53208.1"/>
    <property type="molecule type" value="Genomic_DNA"/>
</dbReference>
<dbReference type="SUPFAM" id="SSF53335">
    <property type="entry name" value="S-adenosyl-L-methionine-dependent methyltransferases"/>
    <property type="match status" value="1"/>
</dbReference>
<reference evidence="5" key="1">
    <citation type="submission" date="2019-08" db="EMBL/GenBank/DDBJ databases">
        <authorList>
            <person name="Ishikawa M."/>
            <person name="Suzuki T."/>
            <person name="Matsutani M."/>
        </authorList>
    </citation>
    <scope>NUCLEOTIDE SEQUENCE</scope>
    <source>
        <strain evidence="5">7C1</strain>
        <strain evidence="4">8C4</strain>
    </source>
</reference>
<dbReference type="KEGG" id="tkr:C7K43_02530"/>
<dbReference type="CDD" id="cd02440">
    <property type="entry name" value="AdoMet_MTases"/>
    <property type="match status" value="1"/>
</dbReference>
<evidence type="ECO:0000313" key="7">
    <source>
        <dbReference type="Proteomes" id="UP000886607"/>
    </source>
</evidence>
<feature type="domain" description="Methyltransferase" evidence="3">
    <location>
        <begin position="38"/>
        <end position="132"/>
    </location>
</feature>
<evidence type="ECO:0000256" key="1">
    <source>
        <dbReference type="ARBA" id="ARBA00022603"/>
    </source>
</evidence>
<name>A0AAN4RL51_9ENTE</name>
<reference evidence="5" key="2">
    <citation type="journal article" date="2020" name="Int. Dairy J.">
        <title>Lactic acid bacterial diversity in Brie cheese focusing on salt concentration and pH of isolation medium and characterisation of halophilic and alkaliphilic lactic acid bacterial isolates.</title>
        <authorList>
            <person name="Unno R."/>
            <person name="Matsutani M."/>
            <person name="Suzuki T."/>
            <person name="Kodama K."/>
            <person name="Matsushita H."/>
            <person name="Yamasato K."/>
            <person name="Koizumi Y."/>
            <person name="Ishikawa M."/>
        </authorList>
    </citation>
    <scope>NUCLEOTIDE SEQUENCE</scope>
    <source>
        <strain evidence="5">7C1</strain>
        <strain evidence="4">8C4</strain>
    </source>
</reference>
<dbReference type="Gene3D" id="2.20.25.110">
    <property type="entry name" value="S-adenosyl-L-methionine-dependent methyltransferases"/>
    <property type="match status" value="1"/>
</dbReference>
<dbReference type="InterPro" id="IPR041698">
    <property type="entry name" value="Methyltransf_25"/>
</dbReference>
<dbReference type="GO" id="GO:0032259">
    <property type="term" value="P:methylation"/>
    <property type="evidence" value="ECO:0007669"/>
    <property type="project" value="UniProtKB-KW"/>
</dbReference>